<organism evidence="4 5">
    <name type="scientific">Desulfotignum phosphitoxidans DSM 13687</name>
    <dbReference type="NCBI Taxonomy" id="1286635"/>
    <lineage>
        <taxon>Bacteria</taxon>
        <taxon>Pseudomonadati</taxon>
        <taxon>Thermodesulfobacteriota</taxon>
        <taxon>Desulfobacteria</taxon>
        <taxon>Desulfobacterales</taxon>
        <taxon>Desulfobacteraceae</taxon>
        <taxon>Desulfotignum</taxon>
    </lineage>
</organism>
<dbReference type="OrthoDB" id="5292533at2"/>
<dbReference type="PATRIC" id="fig|1286635.3.peg.957"/>
<evidence type="ECO:0000313" key="4">
    <source>
        <dbReference type="EMBL" id="EMS80314.1"/>
    </source>
</evidence>
<dbReference type="AlphaFoldDB" id="S0G458"/>
<dbReference type="RefSeq" id="WP_006964548.1">
    <property type="nucleotide sequence ID" value="NZ_APJX01000002.1"/>
</dbReference>
<comment type="caution">
    <text evidence="4">The sequence shown here is derived from an EMBL/GenBank/DDBJ whole genome shotgun (WGS) entry which is preliminary data.</text>
</comment>
<dbReference type="Pfam" id="PF08338">
    <property type="entry name" value="DUF1731"/>
    <property type="match status" value="1"/>
</dbReference>
<dbReference type="InterPro" id="IPR023393">
    <property type="entry name" value="START-like_dom_sf"/>
</dbReference>
<protein>
    <submittedName>
        <fullName evidence="4">Epimerase-like protein</fullName>
    </submittedName>
</protein>
<dbReference type="Pfam" id="PF01370">
    <property type="entry name" value="Epimerase"/>
    <property type="match status" value="1"/>
</dbReference>
<dbReference type="SUPFAM" id="SSF55961">
    <property type="entry name" value="Bet v1-like"/>
    <property type="match status" value="1"/>
</dbReference>
<proteinExistence type="inferred from homology"/>
<dbReference type="Gene3D" id="3.40.50.720">
    <property type="entry name" value="NAD(P)-binding Rossmann-like Domain"/>
    <property type="match status" value="1"/>
</dbReference>
<comment type="similarity">
    <text evidence="1">Belongs to the NAD(P)-dependent epimerase/dehydratase family. SDR39U1 subfamily.</text>
</comment>
<dbReference type="CDD" id="cd07820">
    <property type="entry name" value="SRPBCC_3"/>
    <property type="match status" value="1"/>
</dbReference>
<dbReference type="PANTHER" id="PTHR11092:SF0">
    <property type="entry name" value="EPIMERASE FAMILY PROTEIN SDR39U1"/>
    <property type="match status" value="1"/>
</dbReference>
<dbReference type="InterPro" id="IPR001509">
    <property type="entry name" value="Epimerase_deHydtase"/>
</dbReference>
<dbReference type="SUPFAM" id="SSF51735">
    <property type="entry name" value="NAD(P)-binding Rossmann-fold domains"/>
    <property type="match status" value="1"/>
</dbReference>
<evidence type="ECO:0000259" key="2">
    <source>
        <dbReference type="Pfam" id="PF01370"/>
    </source>
</evidence>
<feature type="domain" description="NAD-dependent epimerase/dehydratase" evidence="2">
    <location>
        <begin position="159"/>
        <end position="371"/>
    </location>
</feature>
<accession>S0G458</accession>
<name>S0G458_9BACT</name>
<dbReference type="InterPro" id="IPR013549">
    <property type="entry name" value="DUF1731"/>
</dbReference>
<dbReference type="InterPro" id="IPR010099">
    <property type="entry name" value="SDR39U1"/>
</dbReference>
<dbReference type="Gene3D" id="3.30.530.20">
    <property type="match status" value="1"/>
</dbReference>
<dbReference type="InterPro" id="IPR036291">
    <property type="entry name" value="NAD(P)-bd_dom_sf"/>
</dbReference>
<feature type="domain" description="DUF1731" evidence="3">
    <location>
        <begin position="405"/>
        <end position="452"/>
    </location>
</feature>
<evidence type="ECO:0000259" key="3">
    <source>
        <dbReference type="Pfam" id="PF08338"/>
    </source>
</evidence>
<dbReference type="Proteomes" id="UP000014216">
    <property type="component" value="Unassembled WGS sequence"/>
</dbReference>
<dbReference type="EMBL" id="APJX01000002">
    <property type="protein sequence ID" value="EMS80314.1"/>
    <property type="molecule type" value="Genomic_DNA"/>
</dbReference>
<gene>
    <name evidence="4" type="ORF">Dpo_2c00020</name>
</gene>
<evidence type="ECO:0000256" key="1">
    <source>
        <dbReference type="ARBA" id="ARBA00009353"/>
    </source>
</evidence>
<dbReference type="PANTHER" id="PTHR11092">
    <property type="entry name" value="SUGAR NUCLEOTIDE EPIMERASE RELATED"/>
    <property type="match status" value="1"/>
</dbReference>
<evidence type="ECO:0000313" key="5">
    <source>
        <dbReference type="Proteomes" id="UP000014216"/>
    </source>
</evidence>
<keyword evidence="5" id="KW-1185">Reference proteome</keyword>
<sequence length="458" mass="51178">MKVFSRKSHIPVPVARLFAWHARDGAIQRLTPPWAPMALKWRQGSGIDKGVRVGFDMRVLGIPMTWEAEHIDYYENRMFKDRQIKGPFARWEHTHLFAPDRGQGSAMTDQVAYELPGGWLSAPFDRRVQKELARMFDYRHRVLAHDLIHYADQCRPMRILISGASGSIGSALVPFLRTCGHKVICLVRHNGPLADDDVFWDPYNDIPDMASIGRVDAVINLNGKDISRGKWTDGQKQAIMDSRIQPTRLLVKKMLEMDQRPEVFVSASAIGFYGEGADAVFTETDPGGDSFISRVCNEWEQASWPAQAAGIRTVQLRIGVVLTPAGGALARMLPAFAAGCGAKLGKGRQYMSWISMDDTLGGIFHILRNKDIQGPVNLTAPNPVTNQKFTRTLARVLSRPAVFSIPGWLAARLWGEMGKETLLTSARVMPEKLMKTQFTFQYPDLEPALGHLLGRIDS</sequence>
<reference evidence="4 5" key="1">
    <citation type="journal article" date="2013" name="Genome Announc.">
        <title>Draft Genome Sequence of Desulfotignum phosphitoxidans DSM 13687 Strain FiPS-3.</title>
        <authorList>
            <person name="Poehlein A."/>
            <person name="Daniel R."/>
            <person name="Simeonova D.D."/>
        </authorList>
    </citation>
    <scope>NUCLEOTIDE SEQUENCE [LARGE SCALE GENOMIC DNA]</scope>
    <source>
        <strain evidence="4 5">DSM 13687</strain>
    </source>
</reference>
<dbReference type="NCBIfam" id="TIGR01777">
    <property type="entry name" value="yfcH"/>
    <property type="match status" value="1"/>
</dbReference>
<dbReference type="CDD" id="cd05242">
    <property type="entry name" value="SDR_a8"/>
    <property type="match status" value="1"/>
</dbReference>